<accession>A0A1H4E754</accession>
<feature type="chain" id="PRO_5011662168" evidence="1">
    <location>
        <begin position="27"/>
        <end position="337"/>
    </location>
</feature>
<dbReference type="Pfam" id="PF13229">
    <property type="entry name" value="Beta_helix"/>
    <property type="match status" value="1"/>
</dbReference>
<dbReference type="SUPFAM" id="SSF51126">
    <property type="entry name" value="Pectin lyase-like"/>
    <property type="match status" value="1"/>
</dbReference>
<organism evidence="3 4">
    <name type="scientific">Pedobacter hartonius</name>
    <dbReference type="NCBI Taxonomy" id="425514"/>
    <lineage>
        <taxon>Bacteria</taxon>
        <taxon>Pseudomonadati</taxon>
        <taxon>Bacteroidota</taxon>
        <taxon>Sphingobacteriia</taxon>
        <taxon>Sphingobacteriales</taxon>
        <taxon>Sphingobacteriaceae</taxon>
        <taxon>Pedobacter</taxon>
    </lineage>
</organism>
<dbReference type="EMBL" id="FNRA01000005">
    <property type="protein sequence ID" value="SEA80904.1"/>
    <property type="molecule type" value="Genomic_DNA"/>
</dbReference>
<feature type="signal peptide" evidence="1">
    <location>
        <begin position="1"/>
        <end position="26"/>
    </location>
</feature>
<dbReference type="Gene3D" id="2.160.20.10">
    <property type="entry name" value="Single-stranded right-handed beta-helix, Pectin lyase-like"/>
    <property type="match status" value="1"/>
</dbReference>
<dbReference type="PROSITE" id="PS51257">
    <property type="entry name" value="PROKAR_LIPOPROTEIN"/>
    <property type="match status" value="1"/>
</dbReference>
<dbReference type="InterPro" id="IPR012334">
    <property type="entry name" value="Pectin_lyas_fold"/>
</dbReference>
<sequence>MKTNYKKVARLLMAGAFLFQFTLLSACRKDSAVKTDDMLSANAKGSAISNVNAATTYYLAANSNSADFQALVNSAVDGDVIILRTGSHYVTTGIRLPAGKNGIVIRGEAGAVIRKATNTSPVAAITITGNYNTIDQIELDGGDLPEAGIILYGQHNTISNSKIHNCGNATARGAGILIHNLGTPVCAFNSVIGCSVYYNYMVGVSQNGHSGGTIKNNNIYESGAEGLTIDILSHNCYVYGNTIDKNNKYNRGVGGIGIDDSNGSKVDQNTVSNTYYRSGITFQNNIGGCDGAVISNNHLTNNTAYGILERYTNYQNTNKSFTGNIFSGNVANTFIQY</sequence>
<gene>
    <name evidence="3" type="ORF">SAMN05443550_105278</name>
</gene>
<reference evidence="3 4" key="1">
    <citation type="submission" date="2016-10" db="EMBL/GenBank/DDBJ databases">
        <authorList>
            <person name="de Groot N.N."/>
        </authorList>
    </citation>
    <scope>NUCLEOTIDE SEQUENCE [LARGE SCALE GENOMIC DNA]</scope>
    <source>
        <strain evidence="3 4">DSM 19033</strain>
    </source>
</reference>
<keyword evidence="4" id="KW-1185">Reference proteome</keyword>
<protein>
    <submittedName>
        <fullName evidence="3">Right handed beta helix region</fullName>
    </submittedName>
</protein>
<dbReference type="AlphaFoldDB" id="A0A1H4E754"/>
<name>A0A1H4E754_9SPHI</name>
<dbReference type="InterPro" id="IPR011050">
    <property type="entry name" value="Pectin_lyase_fold/virulence"/>
</dbReference>
<dbReference type="RefSeq" id="WP_090556765.1">
    <property type="nucleotide sequence ID" value="NZ_FNRA01000005.1"/>
</dbReference>
<proteinExistence type="predicted"/>
<dbReference type="OrthoDB" id="790312at2"/>
<dbReference type="InterPro" id="IPR039448">
    <property type="entry name" value="Beta_helix"/>
</dbReference>
<evidence type="ECO:0000313" key="4">
    <source>
        <dbReference type="Proteomes" id="UP000198850"/>
    </source>
</evidence>
<evidence type="ECO:0000256" key="1">
    <source>
        <dbReference type="SAM" id="SignalP"/>
    </source>
</evidence>
<evidence type="ECO:0000259" key="2">
    <source>
        <dbReference type="Pfam" id="PF13229"/>
    </source>
</evidence>
<dbReference type="STRING" id="425514.SAMN05443550_105278"/>
<dbReference type="Proteomes" id="UP000198850">
    <property type="component" value="Unassembled WGS sequence"/>
</dbReference>
<feature type="domain" description="Right handed beta helix" evidence="2">
    <location>
        <begin position="99"/>
        <end position="243"/>
    </location>
</feature>
<evidence type="ECO:0000313" key="3">
    <source>
        <dbReference type="EMBL" id="SEA80904.1"/>
    </source>
</evidence>
<dbReference type="SMART" id="SM00710">
    <property type="entry name" value="PbH1"/>
    <property type="match status" value="5"/>
</dbReference>
<dbReference type="InterPro" id="IPR006626">
    <property type="entry name" value="PbH1"/>
</dbReference>
<keyword evidence="1" id="KW-0732">Signal</keyword>